<dbReference type="AlphaFoldDB" id="A0A1I2DM81"/>
<dbReference type="InterPro" id="IPR016162">
    <property type="entry name" value="Ald_DH_N"/>
</dbReference>
<comment type="similarity">
    <text evidence="1 4">Belongs to the aldehyde dehydrogenase family.</text>
</comment>
<dbReference type="GO" id="GO:0016620">
    <property type="term" value="F:oxidoreductase activity, acting on the aldehyde or oxo group of donors, NAD or NADP as acceptor"/>
    <property type="evidence" value="ECO:0007669"/>
    <property type="project" value="InterPro"/>
</dbReference>
<dbReference type="RefSeq" id="WP_245757876.1">
    <property type="nucleotide sequence ID" value="NZ_FONT01000004.1"/>
</dbReference>
<dbReference type="SUPFAM" id="SSF53720">
    <property type="entry name" value="ALDH-like"/>
    <property type="match status" value="1"/>
</dbReference>
<feature type="active site" evidence="3">
    <location>
        <position position="255"/>
    </location>
</feature>
<gene>
    <name evidence="6" type="ORF">SAMN05192532_104174</name>
</gene>
<dbReference type="FunFam" id="3.40.309.10:FF:000012">
    <property type="entry name" value="Betaine aldehyde dehydrogenase"/>
    <property type="match status" value="1"/>
</dbReference>
<dbReference type="InterPro" id="IPR015590">
    <property type="entry name" value="Aldehyde_DH_dom"/>
</dbReference>
<evidence type="ECO:0000313" key="7">
    <source>
        <dbReference type="Proteomes" id="UP000199516"/>
    </source>
</evidence>
<organism evidence="6 7">
    <name type="scientific">Alteribacillus iranensis</name>
    <dbReference type="NCBI Taxonomy" id="930128"/>
    <lineage>
        <taxon>Bacteria</taxon>
        <taxon>Bacillati</taxon>
        <taxon>Bacillota</taxon>
        <taxon>Bacilli</taxon>
        <taxon>Bacillales</taxon>
        <taxon>Bacillaceae</taxon>
        <taxon>Alteribacillus</taxon>
    </lineage>
</organism>
<protein>
    <submittedName>
        <fullName evidence="6">Aldehyde dehydrogenase (NAD+)</fullName>
    </submittedName>
</protein>
<evidence type="ECO:0000256" key="2">
    <source>
        <dbReference type="ARBA" id="ARBA00023002"/>
    </source>
</evidence>
<accession>A0A1I2DM81</accession>
<evidence type="ECO:0000256" key="4">
    <source>
        <dbReference type="RuleBase" id="RU003345"/>
    </source>
</evidence>
<reference evidence="6 7" key="1">
    <citation type="submission" date="2016-10" db="EMBL/GenBank/DDBJ databases">
        <authorList>
            <person name="de Groot N.N."/>
        </authorList>
    </citation>
    <scope>NUCLEOTIDE SEQUENCE [LARGE SCALE GENOMIC DNA]</scope>
    <source>
        <strain evidence="6 7">DSM 23995</strain>
    </source>
</reference>
<dbReference type="FunFam" id="3.40.605.10:FF:000007">
    <property type="entry name" value="NAD/NADP-dependent betaine aldehyde dehydrogenase"/>
    <property type="match status" value="1"/>
</dbReference>
<dbReference type="InterPro" id="IPR016163">
    <property type="entry name" value="Ald_DH_C"/>
</dbReference>
<feature type="domain" description="Aldehyde dehydrogenase" evidence="5">
    <location>
        <begin position="22"/>
        <end position="485"/>
    </location>
</feature>
<keyword evidence="2 4" id="KW-0560">Oxidoreductase</keyword>
<dbReference type="Pfam" id="PF00171">
    <property type="entry name" value="Aldedh"/>
    <property type="match status" value="1"/>
</dbReference>
<dbReference type="Gene3D" id="3.40.309.10">
    <property type="entry name" value="Aldehyde Dehydrogenase, Chain A, domain 2"/>
    <property type="match status" value="1"/>
</dbReference>
<sequence>MAVQEKTRIYQNIIGEDSVPATTGKTFTVTNPADTRMELGICQQSGEEDVNAAVEAAKKALPSWRETAAPERGVYILRAAAYIEERSEEYIEQLIKEVGKSYADAKAEVVRTIRCMRYLAGEAERLTGETIPSWDKDIIGYTKREPIGVVGVITPWNVPLAIAAWKIATALTCGCTVVFKPSSQTPVVSYWLVEAYQAVGLPGGAVNYVTGPGSKVGNAIANHADIKAVSFTGSNGVGLAINQLIAKRGARFQAEMGGKNPFVVLEDADLELAANHVIAGGFGESGQRCTATSRVIVVKSVAEEFIEILTEKVKNLNIGNPLHSETDMGPVIDKGSMEDILEYIEIGKKENGVLITGGEQITEGENAHGYFVAPTLFRNITPDMTIAQEEIFGPVISIMEAEDFDQALEWSNRVEYGLSSTIYTNDLELATKFINNIEAGFTHVNMPSTYSEPQFPFGGIKDTGVGGFREVGSTAIDFYTEYKTVYMKPHSKK</sequence>
<name>A0A1I2DM81_9BACI</name>
<dbReference type="InterPro" id="IPR016161">
    <property type="entry name" value="Ald_DH/histidinol_DH"/>
</dbReference>
<keyword evidence="7" id="KW-1185">Reference proteome</keyword>
<dbReference type="PROSITE" id="PS00687">
    <property type="entry name" value="ALDEHYDE_DEHYDR_GLU"/>
    <property type="match status" value="1"/>
</dbReference>
<dbReference type="STRING" id="930128.SAMN05192532_104174"/>
<dbReference type="Gene3D" id="3.40.605.10">
    <property type="entry name" value="Aldehyde Dehydrogenase, Chain A, domain 1"/>
    <property type="match status" value="1"/>
</dbReference>
<evidence type="ECO:0000259" key="5">
    <source>
        <dbReference type="Pfam" id="PF00171"/>
    </source>
</evidence>
<evidence type="ECO:0000256" key="1">
    <source>
        <dbReference type="ARBA" id="ARBA00009986"/>
    </source>
</evidence>
<dbReference type="PANTHER" id="PTHR11699">
    <property type="entry name" value="ALDEHYDE DEHYDROGENASE-RELATED"/>
    <property type="match status" value="1"/>
</dbReference>
<dbReference type="Proteomes" id="UP000199516">
    <property type="component" value="Unassembled WGS sequence"/>
</dbReference>
<proteinExistence type="inferred from homology"/>
<evidence type="ECO:0000256" key="3">
    <source>
        <dbReference type="PROSITE-ProRule" id="PRU10007"/>
    </source>
</evidence>
<dbReference type="EMBL" id="FONT01000004">
    <property type="protein sequence ID" value="SFE81762.1"/>
    <property type="molecule type" value="Genomic_DNA"/>
</dbReference>
<evidence type="ECO:0000313" key="6">
    <source>
        <dbReference type="EMBL" id="SFE81762.1"/>
    </source>
</evidence>
<dbReference type="InterPro" id="IPR029510">
    <property type="entry name" value="Ald_DH_CS_GLU"/>
</dbReference>